<reference evidence="1" key="1">
    <citation type="submission" date="2020-03" db="EMBL/GenBank/DDBJ databases">
        <title>The deep terrestrial virosphere.</title>
        <authorList>
            <person name="Holmfeldt K."/>
            <person name="Nilsson E."/>
            <person name="Simone D."/>
            <person name="Lopez-Fernandez M."/>
            <person name="Wu X."/>
            <person name="de Brujin I."/>
            <person name="Lundin D."/>
            <person name="Andersson A."/>
            <person name="Bertilsson S."/>
            <person name="Dopson M."/>
        </authorList>
    </citation>
    <scope>NUCLEOTIDE SEQUENCE</scope>
    <source>
        <strain evidence="1">TM448A01396</strain>
    </source>
</reference>
<evidence type="ECO:0000313" key="1">
    <source>
        <dbReference type="EMBL" id="QJA49534.1"/>
    </source>
</evidence>
<proteinExistence type="predicted"/>
<dbReference type="EMBL" id="MT144141">
    <property type="protein sequence ID" value="QJA49534.1"/>
    <property type="molecule type" value="Genomic_DNA"/>
</dbReference>
<name>A0A6H1ZPN6_9ZZZZ</name>
<gene>
    <name evidence="1" type="ORF">TM448A01396_0014</name>
</gene>
<accession>A0A6H1ZPN6</accession>
<organism evidence="1">
    <name type="scientific">viral metagenome</name>
    <dbReference type="NCBI Taxonomy" id="1070528"/>
    <lineage>
        <taxon>unclassified sequences</taxon>
        <taxon>metagenomes</taxon>
        <taxon>organismal metagenomes</taxon>
    </lineage>
</organism>
<dbReference type="AlphaFoldDB" id="A0A6H1ZPN6"/>
<protein>
    <submittedName>
        <fullName evidence="1">Uncharacterized protein</fullName>
    </submittedName>
</protein>
<sequence>MGRSQRDSPFVVERFLVDDDGTDLFLKGLSGSTITTFLKCTLSTGALRLFSVTIGDAGTTSHALTANDDLFVSGRLEVDGVTYFDGVVYYGSYASLLDNQSLYLGSATDSMILWNTGQTPDTLMLGLGSDSNGLVITLKANTGFDFAHPLQTNPTLFVHSAAQSTTQWISMTHNATDGVIDCGAGTLNLGGTANVNFAGATFTGTGDVAVNGYVTMEVAGASIKFATVA</sequence>